<evidence type="ECO:0000256" key="2">
    <source>
        <dbReference type="ARBA" id="ARBA00022485"/>
    </source>
</evidence>
<evidence type="ECO:0000256" key="4">
    <source>
        <dbReference type="ARBA" id="ARBA00022737"/>
    </source>
</evidence>
<evidence type="ECO:0000256" key="3">
    <source>
        <dbReference type="ARBA" id="ARBA00022723"/>
    </source>
</evidence>
<feature type="domain" description="4Fe-4S ferredoxin-type" evidence="7">
    <location>
        <begin position="59"/>
        <end position="88"/>
    </location>
</feature>
<comment type="caution">
    <text evidence="8">The sequence shown here is derived from an EMBL/GenBank/DDBJ whole genome shotgun (WGS) entry which is preliminary data.</text>
</comment>
<dbReference type="Pfam" id="PF14697">
    <property type="entry name" value="Fer4_21"/>
    <property type="match status" value="1"/>
</dbReference>
<sequence length="92" mass="10321">MKGPMKRRILGPCATVFTAANTGSWRLERPDVDTDKCVHCGICSQYCPVDCIRVNKAEAKIEFDWNYCKGCGICANECPKHAIRLIEERGNN</sequence>
<evidence type="ECO:0000259" key="7">
    <source>
        <dbReference type="PROSITE" id="PS51379"/>
    </source>
</evidence>
<keyword evidence="3" id="KW-0479">Metal-binding</keyword>
<feature type="domain" description="4Fe-4S ferredoxin-type" evidence="7">
    <location>
        <begin position="28"/>
        <end position="57"/>
    </location>
</feature>
<proteinExistence type="predicted"/>
<accession>A0ABS6FFF3</accession>
<keyword evidence="4" id="KW-0677">Repeat</keyword>
<evidence type="ECO:0000256" key="1">
    <source>
        <dbReference type="ARBA" id="ARBA00001966"/>
    </source>
</evidence>
<protein>
    <submittedName>
        <fullName evidence="8">4Fe-4S binding protein</fullName>
    </submittedName>
</protein>
<evidence type="ECO:0000313" key="8">
    <source>
        <dbReference type="EMBL" id="MBU5628044.1"/>
    </source>
</evidence>
<dbReference type="PROSITE" id="PS51379">
    <property type="entry name" value="4FE4S_FER_2"/>
    <property type="match status" value="2"/>
</dbReference>
<evidence type="ECO:0000256" key="5">
    <source>
        <dbReference type="ARBA" id="ARBA00023004"/>
    </source>
</evidence>
<dbReference type="PROSITE" id="PS00198">
    <property type="entry name" value="4FE4S_FER_1"/>
    <property type="match status" value="2"/>
</dbReference>
<dbReference type="Proteomes" id="UP000787672">
    <property type="component" value="Unassembled WGS sequence"/>
</dbReference>
<dbReference type="EMBL" id="JAHLQN010000001">
    <property type="protein sequence ID" value="MBU5628044.1"/>
    <property type="molecule type" value="Genomic_DNA"/>
</dbReference>
<keyword evidence="6" id="KW-0411">Iron-sulfur</keyword>
<evidence type="ECO:0000313" key="9">
    <source>
        <dbReference type="Proteomes" id="UP000787672"/>
    </source>
</evidence>
<keyword evidence="2" id="KW-0004">4Fe-4S</keyword>
<name>A0ABS6FFF3_9FIRM</name>
<dbReference type="InterPro" id="IPR011898">
    <property type="entry name" value="PorD_KorD"/>
</dbReference>
<gene>
    <name evidence="8" type="ORF">KQI82_14115</name>
</gene>
<dbReference type="InterPro" id="IPR017896">
    <property type="entry name" value="4Fe4S_Fe-S-bd"/>
</dbReference>
<organism evidence="8 9">
    <name type="scientific">Dysosmobacter acutus</name>
    <dbReference type="NCBI Taxonomy" id="2841504"/>
    <lineage>
        <taxon>Bacteria</taxon>
        <taxon>Bacillati</taxon>
        <taxon>Bacillota</taxon>
        <taxon>Clostridia</taxon>
        <taxon>Eubacteriales</taxon>
        <taxon>Oscillospiraceae</taxon>
        <taxon>Dysosmobacter</taxon>
    </lineage>
</organism>
<dbReference type="PANTHER" id="PTHR43724">
    <property type="entry name" value="PYRUVATE SYNTHASE SUBUNIT PORD"/>
    <property type="match status" value="1"/>
</dbReference>
<dbReference type="InterPro" id="IPR017900">
    <property type="entry name" value="4Fe4S_Fe_S_CS"/>
</dbReference>
<reference evidence="8 9" key="1">
    <citation type="submission" date="2021-06" db="EMBL/GenBank/DDBJ databases">
        <authorList>
            <person name="Sun Q."/>
            <person name="Li D."/>
        </authorList>
    </citation>
    <scope>NUCLEOTIDE SEQUENCE [LARGE SCALE GENOMIC DNA]</scope>
    <source>
        <strain evidence="8 9">MSJ-2</strain>
    </source>
</reference>
<dbReference type="NCBIfam" id="TIGR02179">
    <property type="entry name" value="PorD_KorD"/>
    <property type="match status" value="1"/>
</dbReference>
<keyword evidence="9" id="KW-1185">Reference proteome</keyword>
<keyword evidence="5" id="KW-0408">Iron</keyword>
<dbReference type="PANTHER" id="PTHR43724:SF1">
    <property type="entry name" value="PYRUVATE SYNTHASE SUBUNIT PORD"/>
    <property type="match status" value="1"/>
</dbReference>
<evidence type="ECO:0000256" key="6">
    <source>
        <dbReference type="ARBA" id="ARBA00023014"/>
    </source>
</evidence>
<comment type="cofactor">
    <cofactor evidence="1">
        <name>[4Fe-4S] cluster</name>
        <dbReference type="ChEBI" id="CHEBI:49883"/>
    </cofactor>
</comment>